<gene>
    <name evidence="8" type="ordered locus">Pedsa_2978</name>
</gene>
<dbReference type="GO" id="GO:0009279">
    <property type="term" value="C:cell outer membrane"/>
    <property type="evidence" value="ECO:0007669"/>
    <property type="project" value="UniProtKB-SubCell"/>
</dbReference>
<keyword evidence="5" id="KW-0998">Cell outer membrane</keyword>
<reference evidence="8 9" key="1">
    <citation type="journal article" date="2011" name="Stand. Genomic Sci.">
        <title>Complete genome sequence of the gliding, heparinolytic Pedobacter saltans type strain (113).</title>
        <authorList>
            <person name="Liolios K."/>
            <person name="Sikorski J."/>
            <person name="Lu M."/>
            <person name="Nolan M."/>
            <person name="Lapidus A."/>
            <person name="Lucas S."/>
            <person name="Hammon N."/>
            <person name="Deshpande S."/>
            <person name="Cheng J.F."/>
            <person name="Tapia R."/>
            <person name="Han C."/>
            <person name="Goodwin L."/>
            <person name="Pitluck S."/>
            <person name="Huntemann M."/>
            <person name="Ivanova N."/>
            <person name="Pagani I."/>
            <person name="Mavromatis K."/>
            <person name="Ovchinikova G."/>
            <person name="Pati A."/>
            <person name="Chen A."/>
            <person name="Palaniappan K."/>
            <person name="Land M."/>
            <person name="Hauser L."/>
            <person name="Brambilla E.M."/>
            <person name="Kotsyurbenko O."/>
            <person name="Rohde M."/>
            <person name="Tindall B.J."/>
            <person name="Abt B."/>
            <person name="Goker M."/>
            <person name="Detter J.C."/>
            <person name="Woyke T."/>
            <person name="Bristow J."/>
            <person name="Eisen J.A."/>
            <person name="Markowitz V."/>
            <person name="Hugenholtz P."/>
            <person name="Klenk H.P."/>
            <person name="Kyrpides N.C."/>
        </authorList>
    </citation>
    <scope>NUCLEOTIDE SEQUENCE [LARGE SCALE GENOMIC DNA]</scope>
    <source>
        <strain evidence="9">ATCC 51119 / DSM 12145 / JCM 21818 / LMG 10337 / NBRC 100064 / NCIMB 13643</strain>
    </source>
</reference>
<dbReference type="KEGG" id="psn:Pedsa_2978"/>
<proteinExistence type="inferred from homology"/>
<sequence>MKNLFKNTKRTFVFATLAITMVSSCKKALEEKPYSFLSPNNFYKNESDAKIAINGVYNTLYSWDLYKQPIWNMTMLDDDHVSGADWFLGTSGAGNFQGYWGVDGPWVGFYSLISRANTVIENVSEINENIDPEIKTRIIGEAYCLRGWAYFQLVQLYGQIPIRDKSLSVDPNPNVPKSSVKDVYAFIIEDFKKAEQMLLPEGNPKSGEPGRVKRGVAKAFLAKVYLTMASGSLANVQISVRGGQNNNLYTYQKTVVAGLEGLDSKEYFKLARDKAVELLGDNEYSLFTSWKDLWNKDNRNKKEHMWELQSLAGTDLFTNNLNAYFSAFSTFGRGAVWFTNNHYKDYEVNDLRVLEGVKHNYEMNNANKTKYFYPSWEAATYKMIGGVTYANNGTTDDRAYVIKYESVENQTIANSDAFFPLLRYAEVYLIAAEAENELSTTPSLKAYEYLKMIRDRAHATMVSGLTQDEFRSFVIAERAREFVFEGVRRFDLLRWGIYLQVMNKISTGQDNISKVRTEKHLLFPIPNGEMLSNKAIKENNKFW</sequence>
<feature type="domain" description="SusD-like N-terminal" evidence="7">
    <location>
        <begin position="105"/>
        <end position="226"/>
    </location>
</feature>
<evidence type="ECO:0000256" key="3">
    <source>
        <dbReference type="ARBA" id="ARBA00022729"/>
    </source>
</evidence>
<evidence type="ECO:0000256" key="5">
    <source>
        <dbReference type="ARBA" id="ARBA00023237"/>
    </source>
</evidence>
<dbReference type="PROSITE" id="PS51257">
    <property type="entry name" value="PROKAR_LIPOPROTEIN"/>
    <property type="match status" value="1"/>
</dbReference>
<keyword evidence="9" id="KW-1185">Reference proteome</keyword>
<feature type="domain" description="RagB/SusD" evidence="6">
    <location>
        <begin position="342"/>
        <end position="543"/>
    </location>
</feature>
<dbReference type="Gene3D" id="1.25.40.390">
    <property type="match status" value="1"/>
</dbReference>
<evidence type="ECO:0000256" key="4">
    <source>
        <dbReference type="ARBA" id="ARBA00023136"/>
    </source>
</evidence>
<reference evidence="9" key="2">
    <citation type="submission" date="2011-02" db="EMBL/GenBank/DDBJ databases">
        <title>The complete genome of Pedobacter saltans DSM 12145.</title>
        <authorList>
            <consortium name="US DOE Joint Genome Institute (JGI-PGF)"/>
            <person name="Lucas S."/>
            <person name="Copeland A."/>
            <person name="Lapidus A."/>
            <person name="Bruce D."/>
            <person name="Goodwin L."/>
            <person name="Pitluck S."/>
            <person name="Kyrpides N."/>
            <person name="Mavromatis K."/>
            <person name="Pagani I."/>
            <person name="Ivanova N."/>
            <person name="Ovchinnikova G."/>
            <person name="Lu M."/>
            <person name="Detter J.C."/>
            <person name="Han C."/>
            <person name="Land M."/>
            <person name="Hauser L."/>
            <person name="Markowitz V."/>
            <person name="Cheng J.-F."/>
            <person name="Hugenholtz P."/>
            <person name="Woyke T."/>
            <person name="Wu D."/>
            <person name="Tindall B."/>
            <person name="Pomrenke H.G."/>
            <person name="Brambilla E."/>
            <person name="Klenk H.-P."/>
            <person name="Eisen J.A."/>
        </authorList>
    </citation>
    <scope>NUCLEOTIDE SEQUENCE [LARGE SCALE GENOMIC DNA]</scope>
    <source>
        <strain evidence="9">ATCC 51119 / DSM 12145 / JCM 21818 / LMG 10337 / NBRC 100064 / NCIMB 13643</strain>
    </source>
</reference>
<evidence type="ECO:0000313" key="9">
    <source>
        <dbReference type="Proteomes" id="UP000000310"/>
    </source>
</evidence>
<evidence type="ECO:0000313" key="8">
    <source>
        <dbReference type="EMBL" id="ADY53517.1"/>
    </source>
</evidence>
<dbReference type="EMBL" id="CP002545">
    <property type="protein sequence ID" value="ADY53517.1"/>
    <property type="molecule type" value="Genomic_DNA"/>
</dbReference>
<comment type="similarity">
    <text evidence="2">Belongs to the SusD family.</text>
</comment>
<organism evidence="8 9">
    <name type="scientific">Pseudopedobacter saltans (strain ATCC 51119 / DSM 12145 / JCM 21818 / CCUG 39354 / LMG 10337 / NBRC 100064 / NCIMB 13643)</name>
    <name type="common">Pedobacter saltans</name>
    <dbReference type="NCBI Taxonomy" id="762903"/>
    <lineage>
        <taxon>Bacteria</taxon>
        <taxon>Pseudomonadati</taxon>
        <taxon>Bacteroidota</taxon>
        <taxon>Sphingobacteriia</taxon>
        <taxon>Sphingobacteriales</taxon>
        <taxon>Sphingobacteriaceae</taxon>
        <taxon>Pseudopedobacter</taxon>
    </lineage>
</organism>
<evidence type="ECO:0000256" key="1">
    <source>
        <dbReference type="ARBA" id="ARBA00004442"/>
    </source>
</evidence>
<evidence type="ECO:0000256" key="2">
    <source>
        <dbReference type="ARBA" id="ARBA00006275"/>
    </source>
</evidence>
<dbReference type="eggNOG" id="COG0702">
    <property type="taxonomic scope" value="Bacteria"/>
</dbReference>
<dbReference type="InterPro" id="IPR012944">
    <property type="entry name" value="SusD_RagB_dom"/>
</dbReference>
<protein>
    <submittedName>
        <fullName evidence="8">RagB/SusD domain protein</fullName>
    </submittedName>
</protein>
<name>F0S9G4_PSESL</name>
<comment type="subcellular location">
    <subcellularLocation>
        <location evidence="1">Cell outer membrane</location>
    </subcellularLocation>
</comment>
<keyword evidence="4" id="KW-0472">Membrane</keyword>
<dbReference type="AlphaFoldDB" id="F0S9G4"/>
<dbReference type="Proteomes" id="UP000000310">
    <property type="component" value="Chromosome"/>
</dbReference>
<dbReference type="InterPro" id="IPR033985">
    <property type="entry name" value="SusD-like_N"/>
</dbReference>
<dbReference type="InterPro" id="IPR011990">
    <property type="entry name" value="TPR-like_helical_dom_sf"/>
</dbReference>
<evidence type="ECO:0000259" key="6">
    <source>
        <dbReference type="Pfam" id="PF07980"/>
    </source>
</evidence>
<dbReference type="HOGENOM" id="CLU_015553_1_1_10"/>
<dbReference type="RefSeq" id="WP_013634002.1">
    <property type="nucleotide sequence ID" value="NC_015177.1"/>
</dbReference>
<accession>F0S9G4</accession>
<keyword evidence="3" id="KW-0732">Signal</keyword>
<dbReference type="STRING" id="762903.Pedsa_2978"/>
<dbReference type="Pfam" id="PF14322">
    <property type="entry name" value="SusD-like_3"/>
    <property type="match status" value="1"/>
</dbReference>
<dbReference type="CDD" id="cd08977">
    <property type="entry name" value="SusD"/>
    <property type="match status" value="1"/>
</dbReference>
<dbReference type="SUPFAM" id="SSF48452">
    <property type="entry name" value="TPR-like"/>
    <property type="match status" value="1"/>
</dbReference>
<dbReference type="Pfam" id="PF07980">
    <property type="entry name" value="SusD_RagB"/>
    <property type="match status" value="1"/>
</dbReference>
<evidence type="ECO:0000259" key="7">
    <source>
        <dbReference type="Pfam" id="PF14322"/>
    </source>
</evidence>